<comment type="caution">
    <text evidence="6">The sequence shown here is derived from an EMBL/GenBank/DDBJ whole genome shotgun (WGS) entry which is preliminary data.</text>
</comment>
<keyword evidence="7" id="KW-1185">Reference proteome</keyword>
<feature type="domain" description="R3H" evidence="4">
    <location>
        <begin position="253"/>
        <end position="315"/>
    </location>
</feature>
<dbReference type="EMBL" id="MU826397">
    <property type="protein sequence ID" value="KAJ7376496.1"/>
    <property type="molecule type" value="Genomic_DNA"/>
</dbReference>
<reference evidence="6" key="1">
    <citation type="submission" date="2023-01" db="EMBL/GenBank/DDBJ databases">
        <title>Genome assembly of the deep-sea coral Lophelia pertusa.</title>
        <authorList>
            <person name="Herrera S."/>
            <person name="Cordes E."/>
        </authorList>
    </citation>
    <scope>NUCLEOTIDE SEQUENCE</scope>
    <source>
        <strain evidence="6">USNM1676648</strain>
        <tissue evidence="6">Polyp</tissue>
    </source>
</reference>
<dbReference type="SMART" id="SM00443">
    <property type="entry name" value="G_patch"/>
    <property type="match status" value="1"/>
</dbReference>
<dbReference type="PROSITE" id="PS50137">
    <property type="entry name" value="DS_RBD"/>
    <property type="match status" value="1"/>
</dbReference>
<dbReference type="InterPro" id="IPR000467">
    <property type="entry name" value="G_patch_dom"/>
</dbReference>
<dbReference type="SMART" id="SM00393">
    <property type="entry name" value="R3H"/>
    <property type="match status" value="1"/>
</dbReference>
<feature type="domain" description="DRBM" evidence="2">
    <location>
        <begin position="99"/>
        <end position="165"/>
    </location>
</feature>
<evidence type="ECO:0008006" key="8">
    <source>
        <dbReference type="Google" id="ProtNLM"/>
    </source>
</evidence>
<dbReference type="PROSITE" id="PS51827">
    <property type="entry name" value="XTBD"/>
    <property type="match status" value="1"/>
</dbReference>
<dbReference type="InterPro" id="IPR014720">
    <property type="entry name" value="dsRBD_dom"/>
</dbReference>
<organism evidence="6 7">
    <name type="scientific">Desmophyllum pertusum</name>
    <dbReference type="NCBI Taxonomy" id="174260"/>
    <lineage>
        <taxon>Eukaryota</taxon>
        <taxon>Metazoa</taxon>
        <taxon>Cnidaria</taxon>
        <taxon>Anthozoa</taxon>
        <taxon>Hexacorallia</taxon>
        <taxon>Scleractinia</taxon>
        <taxon>Caryophylliina</taxon>
        <taxon>Caryophylliidae</taxon>
        <taxon>Desmophyllum</taxon>
    </lineage>
</organism>
<evidence type="ECO:0000259" key="5">
    <source>
        <dbReference type="PROSITE" id="PS51827"/>
    </source>
</evidence>
<sequence>MAAKRCLWESDFQWKARSQFIETWKDHYPEDKLAALSMVWANMKFLSCRYPAKTEEIVSELESKAAISIPDKALRKPKPLIENFRIYEPEEGDESTNNNPVSILNESAQKSKKTISFDDLGVNDKTGLCSCAVVIADKVIAVGEANGKKQAKRNAAENALAILRPRQPVIRVGSRTQQHESAPCVSKTELVSKAYEKAPSISDDNIGNQMLRKMGWTGIGGIGKEGQGRAEPVMAVGTDGKFGLGCDPTQGAKVKKSSVQDTLLSFISGTDREIKFSNELSKEDRALVHKISQQYGLKHRSFGKGDDRYLVVGKD</sequence>
<evidence type="ECO:0000259" key="2">
    <source>
        <dbReference type="PROSITE" id="PS50137"/>
    </source>
</evidence>
<dbReference type="PANTHER" id="PTHR48430:SF1">
    <property type="entry name" value="PARTNER OF XRN-2 PROTEIN 1"/>
    <property type="match status" value="1"/>
</dbReference>
<protein>
    <recommendedName>
        <fullName evidence="8">NF-kappa-B-repressing factor</fullName>
    </recommendedName>
</protein>
<evidence type="ECO:0000313" key="7">
    <source>
        <dbReference type="Proteomes" id="UP001163046"/>
    </source>
</evidence>
<gene>
    <name evidence="6" type="ORF">OS493_034232</name>
</gene>
<dbReference type="Pfam" id="PF00035">
    <property type="entry name" value="dsrm"/>
    <property type="match status" value="1"/>
</dbReference>
<proteinExistence type="predicted"/>
<dbReference type="AlphaFoldDB" id="A0A9X0CUW9"/>
<dbReference type="InterPro" id="IPR021859">
    <property type="entry name" value="XTBD"/>
</dbReference>
<dbReference type="GO" id="GO:0003723">
    <property type="term" value="F:RNA binding"/>
    <property type="evidence" value="ECO:0007669"/>
    <property type="project" value="UniProtKB-UniRule"/>
</dbReference>
<name>A0A9X0CUW9_9CNID</name>
<dbReference type="CDD" id="cd19875">
    <property type="entry name" value="DSRM_EIF2AK2-like"/>
    <property type="match status" value="1"/>
</dbReference>
<dbReference type="PROSITE" id="PS51061">
    <property type="entry name" value="R3H"/>
    <property type="match status" value="1"/>
</dbReference>
<dbReference type="Gene3D" id="3.30.160.20">
    <property type="match status" value="1"/>
</dbReference>
<dbReference type="PROSITE" id="PS50174">
    <property type="entry name" value="G_PATCH"/>
    <property type="match status" value="1"/>
</dbReference>
<dbReference type="Pfam" id="PF01424">
    <property type="entry name" value="R3H"/>
    <property type="match status" value="1"/>
</dbReference>
<feature type="domain" description="G-patch" evidence="3">
    <location>
        <begin position="203"/>
        <end position="249"/>
    </location>
</feature>
<feature type="domain" description="XRN2-binding (XTBD)" evidence="5">
    <location>
        <begin position="1"/>
        <end position="84"/>
    </location>
</feature>
<dbReference type="InterPro" id="IPR001374">
    <property type="entry name" value="R3H_dom"/>
</dbReference>
<dbReference type="OrthoDB" id="29523at2759"/>
<dbReference type="Pfam" id="PF01585">
    <property type="entry name" value="G-patch"/>
    <property type="match status" value="1"/>
</dbReference>
<dbReference type="PANTHER" id="PTHR48430">
    <property type="entry name" value="PARTNER OF XRN-2 PROTEIN 1"/>
    <property type="match status" value="1"/>
</dbReference>
<dbReference type="Pfam" id="PF11952">
    <property type="entry name" value="XTBD"/>
    <property type="match status" value="1"/>
</dbReference>
<evidence type="ECO:0000259" key="4">
    <source>
        <dbReference type="PROSITE" id="PS51061"/>
    </source>
</evidence>
<evidence type="ECO:0000256" key="1">
    <source>
        <dbReference type="PROSITE-ProRule" id="PRU00266"/>
    </source>
</evidence>
<dbReference type="InterPro" id="IPR036867">
    <property type="entry name" value="R3H_dom_sf"/>
</dbReference>
<dbReference type="SUPFAM" id="SSF54768">
    <property type="entry name" value="dsRNA-binding domain-like"/>
    <property type="match status" value="1"/>
</dbReference>
<dbReference type="SMART" id="SM00358">
    <property type="entry name" value="DSRM"/>
    <property type="match status" value="1"/>
</dbReference>
<evidence type="ECO:0000313" key="6">
    <source>
        <dbReference type="EMBL" id="KAJ7376496.1"/>
    </source>
</evidence>
<dbReference type="SUPFAM" id="SSF82708">
    <property type="entry name" value="R3H domain"/>
    <property type="match status" value="1"/>
</dbReference>
<evidence type="ECO:0000259" key="3">
    <source>
        <dbReference type="PROSITE" id="PS50174"/>
    </source>
</evidence>
<accession>A0A9X0CUW9</accession>
<keyword evidence="1" id="KW-0694">RNA-binding</keyword>
<dbReference type="Proteomes" id="UP001163046">
    <property type="component" value="Unassembled WGS sequence"/>
</dbReference>
<dbReference type="Gene3D" id="3.30.1370.50">
    <property type="entry name" value="R3H-like domain"/>
    <property type="match status" value="1"/>
</dbReference>